<dbReference type="EMBL" id="LECT01000052">
    <property type="protein sequence ID" value="KLU01642.1"/>
    <property type="molecule type" value="Genomic_DNA"/>
</dbReference>
<evidence type="ECO:0000256" key="6">
    <source>
        <dbReference type="SAM" id="Phobius"/>
    </source>
</evidence>
<comment type="subcellular location">
    <subcellularLocation>
        <location evidence="1">Cell membrane</location>
        <topology evidence="1">Multi-pass membrane protein</topology>
    </subcellularLocation>
</comment>
<evidence type="ECO:0000256" key="1">
    <source>
        <dbReference type="ARBA" id="ARBA00004651"/>
    </source>
</evidence>
<dbReference type="InterPro" id="IPR018076">
    <property type="entry name" value="T2SS_GspF_dom"/>
</dbReference>
<organism evidence="8 9">
    <name type="scientific">Rhodopirellula islandica</name>
    <dbReference type="NCBI Taxonomy" id="595434"/>
    <lineage>
        <taxon>Bacteria</taxon>
        <taxon>Pseudomonadati</taxon>
        <taxon>Planctomycetota</taxon>
        <taxon>Planctomycetia</taxon>
        <taxon>Pirellulales</taxon>
        <taxon>Pirellulaceae</taxon>
        <taxon>Rhodopirellula</taxon>
    </lineage>
</organism>
<keyword evidence="5 6" id="KW-0472">Membrane</keyword>
<accession>A0A0J1B4G4</accession>
<keyword evidence="9" id="KW-1185">Reference proteome</keyword>
<protein>
    <submittedName>
        <fullName evidence="8">Transmembrane protein</fullName>
    </submittedName>
</protein>
<dbReference type="OrthoDB" id="254157at2"/>
<dbReference type="AlphaFoldDB" id="A0A0J1B4G4"/>
<dbReference type="RefSeq" id="WP_047817198.1">
    <property type="nucleotide sequence ID" value="NZ_LECT01000052.1"/>
</dbReference>
<evidence type="ECO:0000256" key="4">
    <source>
        <dbReference type="ARBA" id="ARBA00022989"/>
    </source>
</evidence>
<evidence type="ECO:0000256" key="3">
    <source>
        <dbReference type="ARBA" id="ARBA00022692"/>
    </source>
</evidence>
<feature type="transmembrane region" description="Helical" evidence="6">
    <location>
        <begin position="120"/>
        <end position="149"/>
    </location>
</feature>
<keyword evidence="4 6" id="KW-1133">Transmembrane helix</keyword>
<evidence type="ECO:0000259" key="7">
    <source>
        <dbReference type="Pfam" id="PF00482"/>
    </source>
</evidence>
<dbReference type="PATRIC" id="fig|595434.4.peg.6044"/>
<evidence type="ECO:0000256" key="2">
    <source>
        <dbReference type="ARBA" id="ARBA00022475"/>
    </source>
</evidence>
<feature type="transmembrane region" description="Helical" evidence="6">
    <location>
        <begin position="321"/>
        <end position="346"/>
    </location>
</feature>
<dbReference type="STRING" id="595434.RISK_006358"/>
<gene>
    <name evidence="8" type="ORF">RISK_006358</name>
</gene>
<reference evidence="8" key="1">
    <citation type="submission" date="2015-05" db="EMBL/GenBank/DDBJ databases">
        <title>Permanent draft genome of Rhodopirellula islandicus K833.</title>
        <authorList>
            <person name="Kizina J."/>
            <person name="Richter M."/>
            <person name="Glockner F.O."/>
            <person name="Harder J."/>
        </authorList>
    </citation>
    <scope>NUCLEOTIDE SEQUENCE [LARGE SCALE GENOMIC DNA]</scope>
    <source>
        <strain evidence="8">K833</strain>
    </source>
</reference>
<evidence type="ECO:0000256" key="5">
    <source>
        <dbReference type="ARBA" id="ARBA00023136"/>
    </source>
</evidence>
<keyword evidence="2" id="KW-1003">Cell membrane</keyword>
<dbReference type="Proteomes" id="UP000036367">
    <property type="component" value="Unassembled WGS sequence"/>
</dbReference>
<evidence type="ECO:0000313" key="8">
    <source>
        <dbReference type="EMBL" id="KLU01642.1"/>
    </source>
</evidence>
<feature type="transmembrane region" description="Helical" evidence="6">
    <location>
        <begin position="174"/>
        <end position="194"/>
    </location>
</feature>
<dbReference type="GO" id="GO:0005886">
    <property type="term" value="C:plasma membrane"/>
    <property type="evidence" value="ECO:0007669"/>
    <property type="project" value="UniProtKB-SubCell"/>
</dbReference>
<dbReference type="Pfam" id="PF00482">
    <property type="entry name" value="T2SSF"/>
    <property type="match status" value="1"/>
</dbReference>
<name>A0A0J1B4G4_RHOIS</name>
<sequence>MTSGPAPTPASTADSIQLNDESLAMLLEEVSAMANSGRSLVSGLAGLNDVALGRLGRAADFVRARIEQGQSPSVAMASLSLPYQTSIRIAMQIMAETGSTLPIHETVRLIRQREDQRRHVWLAAINPLLNMLVASVVAFFVLPWILIAISESEPIPSPFAPSVTEICQTFAQNYALAAVVVICILACFAVWIHWGIRRSIRRAQPSRVLATFCRWLAIQIEIPDAKIDTARAIECAAEVAASGAPGGWKAVATNVRRGATSEHSLEIPQQAPAPIKECVVDLVAGKRDPQAIAHDLRKLSELHEQRANQQQTWWLQNVPHWIAWILMIAIIIVLLQAAISPLLHAIGEVPR</sequence>
<keyword evidence="3 6" id="KW-0812">Transmembrane</keyword>
<proteinExistence type="predicted"/>
<evidence type="ECO:0000313" key="9">
    <source>
        <dbReference type="Proteomes" id="UP000036367"/>
    </source>
</evidence>
<comment type="caution">
    <text evidence="8">The sequence shown here is derived from an EMBL/GenBank/DDBJ whole genome shotgun (WGS) entry which is preliminary data.</text>
</comment>
<feature type="domain" description="Type II secretion system protein GspF" evidence="7">
    <location>
        <begin position="27"/>
        <end position="146"/>
    </location>
</feature>